<reference evidence="2 3" key="1">
    <citation type="journal article" date="2007" name="J. Gen. Virol.">
        <title>Sequence and organization of the Heliothis virescens ascovirus genome.</title>
        <authorList>
            <person name="Asgari S."/>
            <person name="Davis J."/>
            <person name="Wood D."/>
            <person name="Wilson P."/>
            <person name="McGrath A."/>
        </authorList>
    </citation>
    <scope>NUCLEOTIDE SEQUENCE [LARGE SCALE GENOMIC DNA]</scope>
    <source>
        <strain evidence="3">HvAv-3e</strain>
    </source>
</reference>
<dbReference type="KEGG" id="vg:5076036"/>
<sequence>MSERTTKVTRSNKSSAADGGTATSRKSIFSSPIPNLGFVAAENGHVRRQAIVQNGRISTIPEFHTKPKKGSQFSRHATSYSSNSKQHQTNDAGVSKRFEKPQSRRSLAHEHEEEEEVFNDNEKYDDERSPASDQSYYGESNDGSYKRYSDSAEEDEEEGDSPSSSCTRDTFAISPARVSRMVQHNNDVVALNEFCLEFDVAYGALNRYTSNNDKTVISGDTYIKTRVIRDIIMGHISPNRERCIADLRSALVNCYAQYTDIEYKVTVHEVNADLYLCKPRVAIRFALEKISSSPAQKAADGDYDDDERKVQVDYSPNYDLTVVTVNDHVSTTKLMGKLVKIINDKLKIFLATNTNSHVRSTTSKTRRTAAR</sequence>
<dbReference type="EMBL" id="EF133465">
    <property type="protein sequence ID" value="ABO37256.1"/>
    <property type="molecule type" value="Genomic_DNA"/>
</dbReference>
<feature type="region of interest" description="Disordered" evidence="1">
    <location>
        <begin position="1"/>
        <end position="32"/>
    </location>
</feature>
<dbReference type="RefSeq" id="YP_001110922.1">
    <property type="nucleotide sequence ID" value="NC_009233.1"/>
</dbReference>
<dbReference type="Proteomes" id="UP000001324">
    <property type="component" value="Segment"/>
</dbReference>
<feature type="compositionally biased region" description="Basic and acidic residues" evidence="1">
    <location>
        <begin position="94"/>
        <end position="111"/>
    </location>
</feature>
<dbReference type="OrthoDB" id="31279at10239"/>
<feature type="region of interest" description="Disordered" evidence="1">
    <location>
        <begin position="52"/>
        <end position="169"/>
    </location>
</feature>
<evidence type="ECO:0000313" key="2">
    <source>
        <dbReference type="EMBL" id="ABO37256.1"/>
    </source>
</evidence>
<organism evidence="3">
    <name type="scientific">Heliothis virescens ascovirus 3e</name>
    <name type="common">HvAV-3e</name>
    <dbReference type="NCBI Taxonomy" id="260797"/>
    <lineage>
        <taxon>Viruses</taxon>
        <taxon>Varidnaviria</taxon>
        <taxon>Bamfordvirae</taxon>
        <taxon>Nucleocytoviricota</taxon>
        <taxon>Megaviricetes</taxon>
        <taxon>Pimascovirales</taxon>
        <taxon>Pimascovirales incertae sedis</taxon>
        <taxon>Ascoviridae</taxon>
        <taxon>Ascovirus</taxon>
        <taxon>Ascovirus hvav3a</taxon>
    </lineage>
</organism>
<keyword evidence="3" id="KW-1185">Reference proteome</keyword>
<protein>
    <submittedName>
        <fullName evidence="2">Uncharacterized protein</fullName>
    </submittedName>
</protein>
<dbReference type="GeneID" id="5076036"/>
<organismHost>
    <name type="scientific">Noctuidae</name>
    <name type="common">owlet moths</name>
    <dbReference type="NCBI Taxonomy" id="7100"/>
</organismHost>
<proteinExistence type="predicted"/>
<feature type="compositionally biased region" description="Acidic residues" evidence="1">
    <location>
        <begin position="151"/>
        <end position="160"/>
    </location>
</feature>
<evidence type="ECO:0000313" key="3">
    <source>
        <dbReference type="Proteomes" id="UP000001324"/>
    </source>
</evidence>
<accession>A4KXC5</accession>
<feature type="compositionally biased region" description="Polar residues" evidence="1">
    <location>
        <begin position="131"/>
        <end position="143"/>
    </location>
</feature>
<feature type="compositionally biased region" description="Polar residues" evidence="1">
    <location>
        <begin position="71"/>
        <end position="92"/>
    </location>
</feature>
<name>A4KXC5_HVAVE</name>
<evidence type="ECO:0000256" key="1">
    <source>
        <dbReference type="SAM" id="MobiDB-lite"/>
    </source>
</evidence>
<feature type="compositionally biased region" description="Polar residues" evidence="1">
    <location>
        <begin position="8"/>
        <end position="32"/>
    </location>
</feature>
<feature type="compositionally biased region" description="Basic and acidic residues" evidence="1">
    <location>
        <begin position="120"/>
        <end position="130"/>
    </location>
</feature>